<accession>A0A852U0R3</accession>
<dbReference type="SUPFAM" id="SSF56601">
    <property type="entry name" value="beta-lactamase/transpeptidase-like"/>
    <property type="match status" value="1"/>
</dbReference>
<dbReference type="AlphaFoldDB" id="A0A852U0R3"/>
<dbReference type="Pfam" id="PF00144">
    <property type="entry name" value="Beta-lactamase"/>
    <property type="match status" value="1"/>
</dbReference>
<keyword evidence="1" id="KW-0472">Membrane</keyword>
<name>A0A852U0R3_9ACTN</name>
<feature type="signal peptide" evidence="2">
    <location>
        <begin position="1"/>
        <end position="40"/>
    </location>
</feature>
<dbReference type="Gene3D" id="3.40.710.10">
    <property type="entry name" value="DD-peptidase/beta-lactamase superfamily"/>
    <property type="match status" value="1"/>
</dbReference>
<organism evidence="4 5">
    <name type="scientific">Spinactinospora alkalitolerans</name>
    <dbReference type="NCBI Taxonomy" id="687207"/>
    <lineage>
        <taxon>Bacteria</taxon>
        <taxon>Bacillati</taxon>
        <taxon>Actinomycetota</taxon>
        <taxon>Actinomycetes</taxon>
        <taxon>Streptosporangiales</taxon>
        <taxon>Nocardiopsidaceae</taxon>
        <taxon>Spinactinospora</taxon>
    </lineage>
</organism>
<evidence type="ECO:0000259" key="3">
    <source>
        <dbReference type="Pfam" id="PF00144"/>
    </source>
</evidence>
<dbReference type="InterPro" id="IPR050491">
    <property type="entry name" value="AmpC-like"/>
</dbReference>
<evidence type="ECO:0000313" key="4">
    <source>
        <dbReference type="EMBL" id="NYE47784.1"/>
    </source>
</evidence>
<keyword evidence="1" id="KW-0812">Transmembrane</keyword>
<sequence>MPTPEPPRHRIRRPLRTAGRLAAVCTALLAAAVQPPSASADGAARVTPASVDAVVQGYREATGLPGVAVAVTRGTEVVHADGYGSTPSGAAVTARTPMAVASVSKSFTALAVLQLVEAGEVELDAPVHEHLPEFTMADPRAADITVRQLLNQTSGMSDSTFPAFSRPQPATLREAVRGMRTAEPAADPGTHWEYHNPNFQVAARLVEVVGGRPFADHLEARVFEPLGMEHSLTVDTDRDLPPSAHGHLKVLGRPVAVPEPSAFGNGSGGVVSTADDMAAWLIMQSNEGRGADGARIVSADSITQMRTPSPASGSYALGWSVDETESGAPIVEHSGDLFTSTAHQALLPRSGYGVAVMANTGMAYGDAQAVAEALIAVIEGREPPAPSRNPVLPAVDAVFLVLSAATVLLAGRGVRRSRRWAAPRTGLPPWRTAARLLPLAVPPVLFATVDQVVGFLYRGRDVAWPQVSYLYPAFMVFLGAAALGCTAVAAARIIGLARVGRVGSAPSSAD</sequence>
<evidence type="ECO:0000256" key="1">
    <source>
        <dbReference type="SAM" id="Phobius"/>
    </source>
</evidence>
<dbReference type="InterPro" id="IPR001466">
    <property type="entry name" value="Beta-lactam-related"/>
</dbReference>
<dbReference type="PANTHER" id="PTHR46825">
    <property type="entry name" value="D-ALANYL-D-ALANINE-CARBOXYPEPTIDASE/ENDOPEPTIDASE AMPH"/>
    <property type="match status" value="1"/>
</dbReference>
<reference evidence="4 5" key="1">
    <citation type="submission" date="2020-07" db="EMBL/GenBank/DDBJ databases">
        <title>Sequencing the genomes of 1000 actinobacteria strains.</title>
        <authorList>
            <person name="Klenk H.-P."/>
        </authorList>
    </citation>
    <scope>NUCLEOTIDE SEQUENCE [LARGE SCALE GENOMIC DNA]</scope>
    <source>
        <strain evidence="4 5">CXB654</strain>
    </source>
</reference>
<keyword evidence="1" id="KW-1133">Transmembrane helix</keyword>
<evidence type="ECO:0000313" key="5">
    <source>
        <dbReference type="Proteomes" id="UP000589036"/>
    </source>
</evidence>
<gene>
    <name evidence="4" type="ORF">HDA32_002904</name>
</gene>
<keyword evidence="5" id="KW-1185">Reference proteome</keyword>
<feature type="transmembrane region" description="Helical" evidence="1">
    <location>
        <begin position="432"/>
        <end position="457"/>
    </location>
</feature>
<dbReference type="Proteomes" id="UP000589036">
    <property type="component" value="Unassembled WGS sequence"/>
</dbReference>
<comment type="caution">
    <text evidence="4">The sequence shown here is derived from an EMBL/GenBank/DDBJ whole genome shotgun (WGS) entry which is preliminary data.</text>
</comment>
<evidence type="ECO:0000256" key="2">
    <source>
        <dbReference type="SAM" id="SignalP"/>
    </source>
</evidence>
<feature type="chain" id="PRO_5032709841" evidence="2">
    <location>
        <begin position="41"/>
        <end position="510"/>
    </location>
</feature>
<feature type="domain" description="Beta-lactamase-related" evidence="3">
    <location>
        <begin position="51"/>
        <end position="364"/>
    </location>
</feature>
<keyword evidence="2" id="KW-0732">Signal</keyword>
<feature type="transmembrane region" description="Helical" evidence="1">
    <location>
        <begin position="469"/>
        <end position="491"/>
    </location>
</feature>
<protein>
    <submittedName>
        <fullName evidence="4">CubicO group peptidase (Beta-lactamase class C family)</fullName>
    </submittedName>
</protein>
<proteinExistence type="predicted"/>
<dbReference type="InterPro" id="IPR012338">
    <property type="entry name" value="Beta-lactam/transpept-like"/>
</dbReference>
<dbReference type="EMBL" id="JACCCC010000001">
    <property type="protein sequence ID" value="NYE47784.1"/>
    <property type="molecule type" value="Genomic_DNA"/>
</dbReference>
<feature type="transmembrane region" description="Helical" evidence="1">
    <location>
        <begin position="391"/>
        <end position="411"/>
    </location>
</feature>
<dbReference type="PANTHER" id="PTHR46825:SF15">
    <property type="entry name" value="BETA-LACTAMASE-RELATED DOMAIN-CONTAINING PROTEIN"/>
    <property type="match status" value="1"/>
</dbReference>
<dbReference type="RefSeq" id="WP_179643675.1">
    <property type="nucleotide sequence ID" value="NZ_BAAAYY010000003.1"/>
</dbReference>